<dbReference type="GO" id="GO:0016020">
    <property type="term" value="C:membrane"/>
    <property type="evidence" value="ECO:0007669"/>
    <property type="project" value="TreeGrafter"/>
</dbReference>
<comment type="caution">
    <text evidence="8">The sequence shown here is derived from an EMBL/GenBank/DDBJ whole genome shotgun (WGS) entry which is preliminary data.</text>
</comment>
<evidence type="ECO:0000256" key="3">
    <source>
        <dbReference type="ARBA" id="ARBA00022801"/>
    </source>
</evidence>
<dbReference type="GO" id="GO:0004222">
    <property type="term" value="F:metalloendopeptidase activity"/>
    <property type="evidence" value="ECO:0007669"/>
    <property type="project" value="InterPro"/>
</dbReference>
<protein>
    <recommendedName>
        <fullName evidence="7">Peptidase M48 domain-containing protein</fullName>
    </recommendedName>
</protein>
<dbReference type="Proteomes" id="UP001445335">
    <property type="component" value="Unassembled WGS sequence"/>
</dbReference>
<evidence type="ECO:0000256" key="6">
    <source>
        <dbReference type="RuleBase" id="RU003983"/>
    </source>
</evidence>
<keyword evidence="4 6" id="KW-0862">Zinc</keyword>
<evidence type="ECO:0000256" key="2">
    <source>
        <dbReference type="ARBA" id="ARBA00022723"/>
    </source>
</evidence>
<keyword evidence="9" id="KW-1185">Reference proteome</keyword>
<evidence type="ECO:0000313" key="9">
    <source>
        <dbReference type="Proteomes" id="UP001445335"/>
    </source>
</evidence>
<dbReference type="PANTHER" id="PTHR22726">
    <property type="entry name" value="METALLOENDOPEPTIDASE OMA1"/>
    <property type="match status" value="1"/>
</dbReference>
<keyword evidence="3 6" id="KW-0378">Hydrolase</keyword>
<accession>A0AAW1SCD5</accession>
<evidence type="ECO:0000259" key="7">
    <source>
        <dbReference type="Pfam" id="PF01435"/>
    </source>
</evidence>
<evidence type="ECO:0000256" key="5">
    <source>
        <dbReference type="ARBA" id="ARBA00023049"/>
    </source>
</evidence>
<dbReference type="InterPro" id="IPR051156">
    <property type="entry name" value="Mito/Outer_Membr_Metalloprot"/>
</dbReference>
<dbReference type="EMBL" id="JALJOU010000005">
    <property type="protein sequence ID" value="KAK9843642.1"/>
    <property type="molecule type" value="Genomic_DNA"/>
</dbReference>
<keyword evidence="1 6" id="KW-0645">Protease</keyword>
<name>A0AAW1SCD5_9CHLO</name>
<keyword evidence="5 6" id="KW-0482">Metalloprotease</keyword>
<keyword evidence="2" id="KW-0479">Metal-binding</keyword>
<dbReference type="AlphaFoldDB" id="A0AAW1SCD5"/>
<reference evidence="8 9" key="1">
    <citation type="journal article" date="2024" name="Nat. Commun.">
        <title>Phylogenomics reveals the evolutionary origins of lichenization in chlorophyte algae.</title>
        <authorList>
            <person name="Puginier C."/>
            <person name="Libourel C."/>
            <person name="Otte J."/>
            <person name="Skaloud P."/>
            <person name="Haon M."/>
            <person name="Grisel S."/>
            <person name="Petersen M."/>
            <person name="Berrin J.G."/>
            <person name="Delaux P.M."/>
            <person name="Dal Grande F."/>
            <person name="Keller J."/>
        </authorList>
    </citation>
    <scope>NUCLEOTIDE SEQUENCE [LARGE SCALE GENOMIC DNA]</scope>
    <source>
        <strain evidence="8 9">SAG 245.80</strain>
    </source>
</reference>
<dbReference type="GO" id="GO:0051603">
    <property type="term" value="P:proteolysis involved in protein catabolic process"/>
    <property type="evidence" value="ECO:0007669"/>
    <property type="project" value="TreeGrafter"/>
</dbReference>
<proteinExistence type="inferred from homology"/>
<evidence type="ECO:0000313" key="8">
    <source>
        <dbReference type="EMBL" id="KAK9843642.1"/>
    </source>
</evidence>
<sequence>MVFVGIDIPPVLAGVAFHLPNIRFQEKEADITGETLSARACYEPSAAVSVLAKLGEVEKRLGVCIPKFLRTHPLSEERIKCLLQHLPDARHWAELEGVGMKFGGFEAELVPLVAPPALAAVEPGSDESFGW</sequence>
<dbReference type="GO" id="GO:0046872">
    <property type="term" value="F:metal ion binding"/>
    <property type="evidence" value="ECO:0007669"/>
    <property type="project" value="UniProtKB-KW"/>
</dbReference>
<dbReference type="InterPro" id="IPR001915">
    <property type="entry name" value="Peptidase_M48"/>
</dbReference>
<gene>
    <name evidence="8" type="ORF">WJX81_000796</name>
</gene>
<comment type="similarity">
    <text evidence="6">Belongs to the peptidase M48 family.</text>
</comment>
<evidence type="ECO:0000256" key="4">
    <source>
        <dbReference type="ARBA" id="ARBA00022833"/>
    </source>
</evidence>
<dbReference type="PANTHER" id="PTHR22726:SF1">
    <property type="entry name" value="METALLOENDOPEPTIDASE OMA1, MITOCHONDRIAL"/>
    <property type="match status" value="1"/>
</dbReference>
<evidence type="ECO:0000256" key="1">
    <source>
        <dbReference type="ARBA" id="ARBA00022670"/>
    </source>
</evidence>
<comment type="cofactor">
    <cofactor evidence="6">
        <name>Zn(2+)</name>
        <dbReference type="ChEBI" id="CHEBI:29105"/>
    </cofactor>
    <text evidence="6">Binds 1 zinc ion per subunit.</text>
</comment>
<dbReference type="Pfam" id="PF01435">
    <property type="entry name" value="Peptidase_M48"/>
    <property type="match status" value="1"/>
</dbReference>
<feature type="domain" description="Peptidase M48" evidence="7">
    <location>
        <begin position="15"/>
        <end position="83"/>
    </location>
</feature>
<organism evidence="8 9">
    <name type="scientific">Elliptochloris bilobata</name>
    <dbReference type="NCBI Taxonomy" id="381761"/>
    <lineage>
        <taxon>Eukaryota</taxon>
        <taxon>Viridiplantae</taxon>
        <taxon>Chlorophyta</taxon>
        <taxon>core chlorophytes</taxon>
        <taxon>Trebouxiophyceae</taxon>
        <taxon>Trebouxiophyceae incertae sedis</taxon>
        <taxon>Elliptochloris clade</taxon>
        <taxon>Elliptochloris</taxon>
    </lineage>
</organism>